<evidence type="ECO:0000256" key="1">
    <source>
        <dbReference type="ARBA" id="ARBA00022553"/>
    </source>
</evidence>
<dbReference type="SMART" id="SM00448">
    <property type="entry name" value="REC"/>
    <property type="match status" value="1"/>
</dbReference>
<name>A0A1H8PDV3_9ACTN</name>
<feature type="domain" description="HTH luxR-type" evidence="6">
    <location>
        <begin position="173"/>
        <end position="238"/>
    </location>
</feature>
<gene>
    <name evidence="8" type="ORF">SAMN05216267_102555</name>
</gene>
<keyword evidence="3" id="KW-0238">DNA-binding</keyword>
<dbReference type="Pfam" id="PF00196">
    <property type="entry name" value="GerE"/>
    <property type="match status" value="1"/>
</dbReference>
<dbReference type="PANTHER" id="PTHR43214:SF24">
    <property type="entry name" value="TRANSCRIPTIONAL REGULATORY PROTEIN NARL-RELATED"/>
    <property type="match status" value="1"/>
</dbReference>
<keyword evidence="9" id="KW-1185">Reference proteome</keyword>
<dbReference type="InterPro" id="IPR000792">
    <property type="entry name" value="Tscrpt_reg_LuxR_C"/>
</dbReference>
<evidence type="ECO:0000313" key="8">
    <source>
        <dbReference type="EMBL" id="SEO39713.1"/>
    </source>
</evidence>
<keyword evidence="4" id="KW-0804">Transcription</keyword>
<dbReference type="CDD" id="cd17535">
    <property type="entry name" value="REC_NarL-like"/>
    <property type="match status" value="1"/>
</dbReference>
<dbReference type="GO" id="GO:0006355">
    <property type="term" value="P:regulation of DNA-templated transcription"/>
    <property type="evidence" value="ECO:0007669"/>
    <property type="project" value="InterPro"/>
</dbReference>
<dbReference type="InterPro" id="IPR011006">
    <property type="entry name" value="CheY-like_superfamily"/>
</dbReference>
<dbReference type="InterPro" id="IPR058245">
    <property type="entry name" value="NreC/VraR/RcsB-like_REC"/>
</dbReference>
<dbReference type="PROSITE" id="PS50110">
    <property type="entry name" value="RESPONSE_REGULATORY"/>
    <property type="match status" value="1"/>
</dbReference>
<dbReference type="SUPFAM" id="SSF52172">
    <property type="entry name" value="CheY-like"/>
    <property type="match status" value="1"/>
</dbReference>
<dbReference type="PANTHER" id="PTHR43214">
    <property type="entry name" value="TWO-COMPONENT RESPONSE REGULATOR"/>
    <property type="match status" value="1"/>
</dbReference>
<proteinExistence type="predicted"/>
<dbReference type="Proteomes" id="UP000181951">
    <property type="component" value="Unassembled WGS sequence"/>
</dbReference>
<evidence type="ECO:0000313" key="9">
    <source>
        <dbReference type="Proteomes" id="UP000181951"/>
    </source>
</evidence>
<dbReference type="GO" id="GO:0003677">
    <property type="term" value="F:DNA binding"/>
    <property type="evidence" value="ECO:0007669"/>
    <property type="project" value="UniProtKB-KW"/>
</dbReference>
<evidence type="ECO:0000256" key="4">
    <source>
        <dbReference type="ARBA" id="ARBA00023163"/>
    </source>
</evidence>
<accession>A0A1H8PDV3</accession>
<evidence type="ECO:0000256" key="5">
    <source>
        <dbReference type="PROSITE-ProRule" id="PRU00169"/>
    </source>
</evidence>
<keyword evidence="1 5" id="KW-0597">Phosphoprotein</keyword>
<keyword evidence="2" id="KW-0805">Transcription regulation</keyword>
<dbReference type="Gene3D" id="3.40.50.2300">
    <property type="match status" value="1"/>
</dbReference>
<dbReference type="InterPro" id="IPR001789">
    <property type="entry name" value="Sig_transdc_resp-reg_receiver"/>
</dbReference>
<evidence type="ECO:0000256" key="3">
    <source>
        <dbReference type="ARBA" id="ARBA00023125"/>
    </source>
</evidence>
<dbReference type="CDD" id="cd06170">
    <property type="entry name" value="LuxR_C_like"/>
    <property type="match status" value="1"/>
</dbReference>
<evidence type="ECO:0000259" key="6">
    <source>
        <dbReference type="PROSITE" id="PS50043"/>
    </source>
</evidence>
<sequence>MSGQLQGGGDGAAGAAGDVTGAGPGTRLRVVIADDQALVRTGFRMILAADGIEVAAEAADGEQAVAAVRRCRPDVVLMDIRMPGLDGLEATRRILTGAPGDPRIVILTTFDLDQYVYAALAAGASGFLLKDVTPEYLVAAVRMVRAGDALLAPAITRRLVERFAARDGGAEALHRDLAALTPRELEVLELLATGLSNAELAARFGLSEATVKTHVARILSKLNLRDRAQAVVVAYETGLVTPGAEPAR</sequence>
<feature type="domain" description="Response regulatory" evidence="7">
    <location>
        <begin position="29"/>
        <end position="145"/>
    </location>
</feature>
<dbReference type="Pfam" id="PF00072">
    <property type="entry name" value="Response_reg"/>
    <property type="match status" value="1"/>
</dbReference>
<reference evidence="8 9" key="1">
    <citation type="submission" date="2016-10" db="EMBL/GenBank/DDBJ databases">
        <authorList>
            <person name="de Groot N.N."/>
        </authorList>
    </citation>
    <scope>NUCLEOTIDE SEQUENCE [LARGE SCALE GENOMIC DNA]</scope>
    <source>
        <strain evidence="8 9">CGMCC 4.2026</strain>
    </source>
</reference>
<dbReference type="AlphaFoldDB" id="A0A1H8PDV3"/>
<dbReference type="GO" id="GO:0000160">
    <property type="term" value="P:phosphorelay signal transduction system"/>
    <property type="evidence" value="ECO:0007669"/>
    <property type="project" value="InterPro"/>
</dbReference>
<dbReference type="STRING" id="310780.SAMN05216267_102555"/>
<protein>
    <submittedName>
        <fullName evidence="8">Two component transcriptional regulator, LuxR family</fullName>
    </submittedName>
</protein>
<evidence type="ECO:0000256" key="2">
    <source>
        <dbReference type="ARBA" id="ARBA00023015"/>
    </source>
</evidence>
<dbReference type="InterPro" id="IPR016032">
    <property type="entry name" value="Sig_transdc_resp-reg_C-effctor"/>
</dbReference>
<organism evidence="8 9">
    <name type="scientific">Actinacidiphila rubida</name>
    <dbReference type="NCBI Taxonomy" id="310780"/>
    <lineage>
        <taxon>Bacteria</taxon>
        <taxon>Bacillati</taxon>
        <taxon>Actinomycetota</taxon>
        <taxon>Actinomycetes</taxon>
        <taxon>Kitasatosporales</taxon>
        <taxon>Streptomycetaceae</taxon>
        <taxon>Actinacidiphila</taxon>
    </lineage>
</organism>
<dbReference type="PRINTS" id="PR00038">
    <property type="entry name" value="HTHLUXR"/>
</dbReference>
<dbReference type="InterPro" id="IPR039420">
    <property type="entry name" value="WalR-like"/>
</dbReference>
<dbReference type="EMBL" id="FODD01000025">
    <property type="protein sequence ID" value="SEO39713.1"/>
    <property type="molecule type" value="Genomic_DNA"/>
</dbReference>
<dbReference type="SUPFAM" id="SSF46894">
    <property type="entry name" value="C-terminal effector domain of the bipartite response regulators"/>
    <property type="match status" value="1"/>
</dbReference>
<dbReference type="SMART" id="SM00421">
    <property type="entry name" value="HTH_LUXR"/>
    <property type="match status" value="1"/>
</dbReference>
<dbReference type="PROSITE" id="PS50043">
    <property type="entry name" value="HTH_LUXR_2"/>
    <property type="match status" value="1"/>
</dbReference>
<evidence type="ECO:0000259" key="7">
    <source>
        <dbReference type="PROSITE" id="PS50110"/>
    </source>
</evidence>
<feature type="modified residue" description="4-aspartylphosphate" evidence="5">
    <location>
        <position position="79"/>
    </location>
</feature>